<evidence type="ECO:0000259" key="6">
    <source>
        <dbReference type="Pfam" id="PF02668"/>
    </source>
</evidence>
<evidence type="ECO:0000256" key="2">
    <source>
        <dbReference type="ARBA" id="ARBA00022723"/>
    </source>
</evidence>
<dbReference type="AlphaFoldDB" id="A0A1Q8CTJ0"/>
<dbReference type="InterPro" id="IPR003819">
    <property type="entry name" value="TauD/TfdA-like"/>
</dbReference>
<evidence type="ECO:0000256" key="4">
    <source>
        <dbReference type="ARBA" id="ARBA00023004"/>
    </source>
</evidence>
<keyword evidence="2 5" id="KW-0479">Metal-binding</keyword>
<dbReference type="InterPro" id="IPR014503">
    <property type="entry name" value="Clavaminate_syn-like"/>
</dbReference>
<evidence type="ECO:0000313" key="7">
    <source>
        <dbReference type="EMBL" id="OLF17679.1"/>
    </source>
</evidence>
<protein>
    <recommendedName>
        <fullName evidence="6">TauD/TfdA-like domain-containing protein</fullName>
    </recommendedName>
</protein>
<evidence type="ECO:0000256" key="3">
    <source>
        <dbReference type="ARBA" id="ARBA00023002"/>
    </source>
</evidence>
<name>A0A1Q8CTJ0_9PSEU</name>
<keyword evidence="4 5" id="KW-0408">Iron</keyword>
<feature type="domain" description="TauD/TfdA-like" evidence="6">
    <location>
        <begin position="102"/>
        <end position="310"/>
    </location>
</feature>
<dbReference type="EMBL" id="MSIE01000015">
    <property type="protein sequence ID" value="OLF17679.1"/>
    <property type="molecule type" value="Genomic_DNA"/>
</dbReference>
<dbReference type="Gene3D" id="3.60.130.10">
    <property type="entry name" value="Clavaminate synthase-like"/>
    <property type="match status" value="1"/>
</dbReference>
<dbReference type="OrthoDB" id="2986723at2"/>
<sequence length="335" mass="38032">MRLSYVFTDNEREELRATARTVRAHPYQDPLAFSREIAALVDRSAVPPALLAVTRQVRADRESGRSYAHALRNCPLDEDLPLLDQDDPLADKYARKTTFVAEAFLQLFGHLVGTPLLAYGTRFNGDFFIDVIAINRYRGKQTGYSDGELAFHNDRTAHQVRADFITLLGMRCPDTEVTYTGFVSGPNLLSMLGERDRHTLRQPYFHTPFDVLSRDQNTALTVSDNHPILYDEHSVRYVDTHTTVSPDTPPEAKDALIALKNALVRAEKVRHRIRTGDLLTFANQEGLHNREHLEINDPDLARTRWLLKTYGFRDRASADRYADRWVGGVPGRVGD</sequence>
<feature type="binding site" evidence="5">
    <location>
        <position position="152"/>
    </location>
    <ligand>
        <name>Fe cation</name>
        <dbReference type="ChEBI" id="CHEBI:24875"/>
    </ligand>
</feature>
<dbReference type="STRING" id="1912961.BU204_10765"/>
<reference evidence="7 8" key="1">
    <citation type="submission" date="2016-12" db="EMBL/GenBank/DDBJ databases">
        <title>The draft genome sequence of Actinophytocola sp. 11-183.</title>
        <authorList>
            <person name="Wang W."/>
            <person name="Yuan L."/>
        </authorList>
    </citation>
    <scope>NUCLEOTIDE SEQUENCE [LARGE SCALE GENOMIC DNA]</scope>
    <source>
        <strain evidence="7 8">11-183</strain>
    </source>
</reference>
<keyword evidence="3" id="KW-0560">Oxidoreductase</keyword>
<evidence type="ECO:0000313" key="8">
    <source>
        <dbReference type="Proteomes" id="UP000185596"/>
    </source>
</evidence>
<evidence type="ECO:0000256" key="5">
    <source>
        <dbReference type="PIRSR" id="PIRSR019543-2"/>
    </source>
</evidence>
<dbReference type="SUPFAM" id="SSF51197">
    <property type="entry name" value="Clavaminate synthase-like"/>
    <property type="match status" value="1"/>
</dbReference>
<dbReference type="Pfam" id="PF02668">
    <property type="entry name" value="TauD"/>
    <property type="match status" value="1"/>
</dbReference>
<keyword evidence="8" id="KW-1185">Reference proteome</keyword>
<evidence type="ECO:0000256" key="1">
    <source>
        <dbReference type="ARBA" id="ARBA00008425"/>
    </source>
</evidence>
<dbReference type="InterPro" id="IPR042098">
    <property type="entry name" value="TauD-like_sf"/>
</dbReference>
<comment type="caution">
    <text evidence="7">The sequence shown here is derived from an EMBL/GenBank/DDBJ whole genome shotgun (WGS) entry which is preliminary data.</text>
</comment>
<dbReference type="Proteomes" id="UP000185596">
    <property type="component" value="Unassembled WGS sequence"/>
</dbReference>
<accession>A0A1Q8CTJ0</accession>
<gene>
    <name evidence="7" type="ORF">BU204_10765</name>
</gene>
<proteinExistence type="inferred from homology"/>
<dbReference type="GO" id="GO:0005506">
    <property type="term" value="F:iron ion binding"/>
    <property type="evidence" value="ECO:0007669"/>
    <property type="project" value="InterPro"/>
</dbReference>
<dbReference type="PIRSF" id="PIRSF019543">
    <property type="entry name" value="Clavaminate_syn"/>
    <property type="match status" value="1"/>
</dbReference>
<dbReference type="GO" id="GO:0016491">
    <property type="term" value="F:oxidoreductase activity"/>
    <property type="evidence" value="ECO:0007669"/>
    <property type="project" value="UniProtKB-KW"/>
</dbReference>
<comment type="similarity">
    <text evidence="1">Belongs to the clavaminate synthase family.</text>
</comment>
<organism evidence="7 8">
    <name type="scientific">Actinophytocola xanthii</name>
    <dbReference type="NCBI Taxonomy" id="1912961"/>
    <lineage>
        <taxon>Bacteria</taxon>
        <taxon>Bacillati</taxon>
        <taxon>Actinomycetota</taxon>
        <taxon>Actinomycetes</taxon>
        <taxon>Pseudonocardiales</taxon>
        <taxon>Pseudonocardiaceae</taxon>
    </lineage>
</organism>